<name>A0A2U3ECP1_PURLI</name>
<feature type="region of interest" description="Disordered" evidence="1">
    <location>
        <begin position="93"/>
        <end position="139"/>
    </location>
</feature>
<protein>
    <submittedName>
        <fullName evidence="2">Uncharacterized protein</fullName>
    </submittedName>
</protein>
<dbReference type="Proteomes" id="UP000245956">
    <property type="component" value="Unassembled WGS sequence"/>
</dbReference>
<reference evidence="2 3" key="1">
    <citation type="journal article" date="2016" name="Front. Microbiol.">
        <title>Genome and transcriptome sequences reveal the specific parasitism of the nematophagous Purpureocillium lilacinum 36-1.</title>
        <authorList>
            <person name="Xie J."/>
            <person name="Li S."/>
            <person name="Mo C."/>
            <person name="Xiao X."/>
            <person name="Peng D."/>
            <person name="Wang G."/>
            <person name="Xiao Y."/>
        </authorList>
    </citation>
    <scope>NUCLEOTIDE SEQUENCE [LARGE SCALE GENOMIC DNA]</scope>
    <source>
        <strain evidence="2 3">36-1</strain>
    </source>
</reference>
<feature type="compositionally biased region" description="Polar residues" evidence="1">
    <location>
        <begin position="226"/>
        <end position="235"/>
    </location>
</feature>
<feature type="compositionally biased region" description="Basic residues" evidence="1">
    <location>
        <begin position="189"/>
        <end position="207"/>
    </location>
</feature>
<feature type="region of interest" description="Disordered" evidence="1">
    <location>
        <begin position="499"/>
        <end position="530"/>
    </location>
</feature>
<sequence length="756" mass="81042">MRDITKGVGTKHYHVLSAAGGDHPRRLGHGQPQEGKTLAYGGGPRLVNGWPGINGREEVEAPSPASPPLGPRSRQAMSGRDDAFATEHVGAPFASVGAPTDGNKRVGLPSEGASSHLRAAQPSDSLESVSHSAANGHLPNRDAHAKIIGDQSAAACTDMMIFFLQKQSSQRLHARSAAVPDPSSQVRGTRPRRRVRFRRKRSSHRGGRSSGHGIVMSDTRPRARASASTNGCSSGNRHDLIPGPPLAAGACPRVVLIRPLSPQRPPQGEVQYDEVRNKVSVDSTEGPDGAETMADRLSPVRVPRIWKLGGTLKQPTTHKPSPGLESRNRWQGMALTPDAPAPVHCKPTAGCQSGQLPAPRLARGPACVLAIGSVAKWAIGNLAELPARRVHAGSPCVLRGSALVERCWRRIAVRSPLHGSVKSLYPFCSTVRGSCADFLILEPGLRVGQSLRVQRKICDAVRRQSLPHSAAGVVAGHSGAASRCYNYVLERLCSIRRGPSNGSPPAARAARETERQPLPSSFQMPSHQERKASAASHRIFTCIARPAPRVRSIANLGRLARWGLPLGWALLGSPPTPPDANSARRHPQPQTKSRHKGGAAAADSFEKHCATCSSKAREEGRAERGGEEGEFFFLSPLCDGCMTKGQNTMQRIGTGTWPKRPPPRWEVACAGWLAGWRAGWRASWWTGRGLHQRRERDGVGADAVSTMGHGIHGDERMSRAAHPTGPRRLAPGPNARRGWAGDDRARCKVPLPHPAD</sequence>
<feature type="compositionally biased region" description="Basic residues" evidence="1">
    <location>
        <begin position="583"/>
        <end position="597"/>
    </location>
</feature>
<evidence type="ECO:0000313" key="3">
    <source>
        <dbReference type="Proteomes" id="UP000245956"/>
    </source>
</evidence>
<organism evidence="2 3">
    <name type="scientific">Purpureocillium lilacinum</name>
    <name type="common">Paecilomyces lilacinus</name>
    <dbReference type="NCBI Taxonomy" id="33203"/>
    <lineage>
        <taxon>Eukaryota</taxon>
        <taxon>Fungi</taxon>
        <taxon>Dikarya</taxon>
        <taxon>Ascomycota</taxon>
        <taxon>Pezizomycotina</taxon>
        <taxon>Sordariomycetes</taxon>
        <taxon>Hypocreomycetidae</taxon>
        <taxon>Hypocreales</taxon>
        <taxon>Ophiocordycipitaceae</taxon>
        <taxon>Purpureocillium</taxon>
    </lineage>
</organism>
<accession>A0A2U3ECP1</accession>
<dbReference type="EMBL" id="LCWV01000006">
    <property type="protein sequence ID" value="PWI72252.1"/>
    <property type="molecule type" value="Genomic_DNA"/>
</dbReference>
<feature type="region of interest" description="Disordered" evidence="1">
    <location>
        <begin position="573"/>
        <end position="602"/>
    </location>
</feature>
<evidence type="ECO:0000256" key="1">
    <source>
        <dbReference type="SAM" id="MobiDB-lite"/>
    </source>
</evidence>
<gene>
    <name evidence="2" type="ORF">PCL_10875</name>
</gene>
<feature type="region of interest" description="Disordered" evidence="1">
    <location>
        <begin position="707"/>
        <end position="756"/>
    </location>
</feature>
<evidence type="ECO:0000313" key="2">
    <source>
        <dbReference type="EMBL" id="PWI72252.1"/>
    </source>
</evidence>
<feature type="region of interest" description="Disordered" evidence="1">
    <location>
        <begin position="173"/>
        <end position="238"/>
    </location>
</feature>
<dbReference type="AlphaFoldDB" id="A0A2U3ECP1"/>
<feature type="region of interest" description="Disordered" evidence="1">
    <location>
        <begin position="17"/>
        <end position="79"/>
    </location>
</feature>
<comment type="caution">
    <text evidence="2">The sequence shown here is derived from an EMBL/GenBank/DDBJ whole genome shotgun (WGS) entry which is preliminary data.</text>
</comment>
<proteinExistence type="predicted"/>
<feature type="compositionally biased region" description="Polar residues" evidence="1">
    <location>
        <begin position="122"/>
        <end position="133"/>
    </location>
</feature>